<dbReference type="GO" id="GO:0016791">
    <property type="term" value="F:phosphatase activity"/>
    <property type="evidence" value="ECO:0007669"/>
    <property type="project" value="InterPro"/>
</dbReference>
<dbReference type="InterPro" id="IPR036412">
    <property type="entry name" value="HAD-like_sf"/>
</dbReference>
<dbReference type="RefSeq" id="WP_125181737.1">
    <property type="nucleotide sequence ID" value="NZ_QZMU01000001.1"/>
</dbReference>
<dbReference type="InterPro" id="IPR023214">
    <property type="entry name" value="HAD_sf"/>
</dbReference>
<dbReference type="NCBIfam" id="TIGR01458">
    <property type="entry name" value="HAD-SF-IIA-hyp3"/>
    <property type="match status" value="1"/>
</dbReference>
<comment type="cofactor">
    <cofactor evidence="1">
        <name>Mg(2+)</name>
        <dbReference type="ChEBI" id="CHEBI:18420"/>
    </cofactor>
</comment>
<dbReference type="InterPro" id="IPR006357">
    <property type="entry name" value="HAD-SF_hydro_IIA"/>
</dbReference>
<evidence type="ECO:0000313" key="6">
    <source>
        <dbReference type="EMBL" id="RRQ22395.1"/>
    </source>
</evidence>
<dbReference type="GO" id="GO:0005737">
    <property type="term" value="C:cytoplasm"/>
    <property type="evidence" value="ECO:0007669"/>
    <property type="project" value="TreeGrafter"/>
</dbReference>
<dbReference type="OrthoDB" id="148966at2"/>
<dbReference type="NCBIfam" id="TIGR01460">
    <property type="entry name" value="HAD-SF-IIA"/>
    <property type="match status" value="1"/>
</dbReference>
<dbReference type="Gene3D" id="3.40.50.1000">
    <property type="entry name" value="HAD superfamily/HAD-like"/>
    <property type="match status" value="2"/>
</dbReference>
<evidence type="ECO:0000256" key="4">
    <source>
        <dbReference type="ARBA" id="ARBA00022842"/>
    </source>
</evidence>
<keyword evidence="4" id="KW-0460">Magnesium</keyword>
<dbReference type="InterPro" id="IPR006355">
    <property type="entry name" value="LHPP/HDHD2"/>
</dbReference>
<comment type="similarity">
    <text evidence="2">Belongs to the HAD-like hydrolase superfamily.</text>
</comment>
<dbReference type="GO" id="GO:0046872">
    <property type="term" value="F:metal ion binding"/>
    <property type="evidence" value="ECO:0007669"/>
    <property type="project" value="UniProtKB-KW"/>
</dbReference>
<keyword evidence="7" id="KW-1185">Reference proteome</keyword>
<evidence type="ECO:0000313" key="7">
    <source>
        <dbReference type="Proteomes" id="UP000287798"/>
    </source>
</evidence>
<accession>A0A426QKW1</accession>
<keyword evidence="3" id="KW-0479">Metal-binding</keyword>
<evidence type="ECO:0000256" key="1">
    <source>
        <dbReference type="ARBA" id="ARBA00001946"/>
    </source>
</evidence>
<name>A0A426QKW1_9GAMM</name>
<gene>
    <name evidence="6" type="ORF">D6C00_10835</name>
</gene>
<dbReference type="PANTHER" id="PTHR19288:SF46">
    <property type="entry name" value="HALOACID DEHALOGENASE-LIKE HYDROLASE DOMAIN-CONTAINING PROTEIN 2"/>
    <property type="match status" value="1"/>
</dbReference>
<sequence>MNASLHHGLLFDLDGVLYQGETPVTGAVETLAWVREQGIPHLFLTNTTSRPRSALVDKLGRMGIDIGSDRLLTPPVAAVRWLDTYVQGPVALFVPEATRAEFESLDLAAEDAEKVAAVVVGDLGEGWDYATLNRAFRLLMHKPQPRLVALGMTRYWQAADGLRLDAGAFVAALSHASGVAPIVLGKPATPFFHTACEILGIEPAAGVMIGDDIRGDVEGAQQAGLAAIQVRTGKFRPADLEQGVTPDTVLDSVADLPAWWAQR</sequence>
<evidence type="ECO:0000256" key="3">
    <source>
        <dbReference type="ARBA" id="ARBA00022723"/>
    </source>
</evidence>
<evidence type="ECO:0000256" key="5">
    <source>
        <dbReference type="ARBA" id="ARBA00039666"/>
    </source>
</evidence>
<dbReference type="SUPFAM" id="SSF56784">
    <property type="entry name" value="HAD-like"/>
    <property type="match status" value="1"/>
</dbReference>
<evidence type="ECO:0000256" key="2">
    <source>
        <dbReference type="ARBA" id="ARBA00007958"/>
    </source>
</evidence>
<dbReference type="Pfam" id="PF13344">
    <property type="entry name" value="Hydrolase_6"/>
    <property type="match status" value="1"/>
</dbReference>
<dbReference type="EMBL" id="QZMU01000001">
    <property type="protein sequence ID" value="RRQ22395.1"/>
    <property type="molecule type" value="Genomic_DNA"/>
</dbReference>
<organism evidence="6 7">
    <name type="scientific">Thiohalobacter thiocyanaticus</name>
    <dbReference type="NCBI Taxonomy" id="585455"/>
    <lineage>
        <taxon>Bacteria</taxon>
        <taxon>Pseudomonadati</taxon>
        <taxon>Pseudomonadota</taxon>
        <taxon>Gammaproteobacteria</taxon>
        <taxon>Thiohalobacterales</taxon>
        <taxon>Thiohalobacteraceae</taxon>
        <taxon>Thiohalobacter</taxon>
    </lineage>
</organism>
<dbReference type="Proteomes" id="UP000287798">
    <property type="component" value="Unassembled WGS sequence"/>
</dbReference>
<reference evidence="6 7" key="1">
    <citation type="journal article" date="2010" name="Int. J. Syst. Evol. Microbiol.">
        <title>Thiohalobacter thiocyanaticus gen. nov., sp. nov., a moderately halophilic, sulfur-oxidizing gammaproteobacterium from hypersaline lakes, that utilizes thiocyanate.</title>
        <authorList>
            <person name="Sorokin D.Y."/>
            <person name="Kovaleva O.L."/>
            <person name="Tourova T.P."/>
            <person name="Muyzer G."/>
        </authorList>
    </citation>
    <scope>NUCLEOTIDE SEQUENCE [LARGE SCALE GENOMIC DNA]</scope>
    <source>
        <strain evidence="6 7">Hrh1</strain>
    </source>
</reference>
<keyword evidence="6" id="KW-0378">Hydrolase</keyword>
<proteinExistence type="inferred from homology"/>
<protein>
    <recommendedName>
        <fullName evidence="5">Haloacid dehalogenase-like hydrolase domain-containing protein 2</fullName>
    </recommendedName>
</protein>
<dbReference type="AlphaFoldDB" id="A0A426QKW1"/>
<comment type="caution">
    <text evidence="6">The sequence shown here is derived from an EMBL/GenBank/DDBJ whole genome shotgun (WGS) entry which is preliminary data.</text>
</comment>
<dbReference type="PANTHER" id="PTHR19288">
    <property type="entry name" value="4-NITROPHENYLPHOSPHATASE-RELATED"/>
    <property type="match status" value="1"/>
</dbReference>
<dbReference type="Pfam" id="PF13242">
    <property type="entry name" value="Hydrolase_like"/>
    <property type="match status" value="1"/>
</dbReference>